<accession>A0A1G6UD79</accession>
<evidence type="ECO:0000259" key="1">
    <source>
        <dbReference type="Pfam" id="PF03781"/>
    </source>
</evidence>
<dbReference type="InterPro" id="IPR005532">
    <property type="entry name" value="SUMF_dom"/>
</dbReference>
<dbReference type="Proteomes" id="UP000198546">
    <property type="component" value="Chromosome i"/>
</dbReference>
<dbReference type="InterPro" id="IPR051043">
    <property type="entry name" value="Sulfatase_Mod_Factor_Kinase"/>
</dbReference>
<protein>
    <submittedName>
        <fullName evidence="2">Formylglycine-generating enzyme, required for sulfatase activity, contains SUMF1/FGE domain</fullName>
    </submittedName>
</protein>
<evidence type="ECO:0000313" key="2">
    <source>
        <dbReference type="EMBL" id="SDD38525.1"/>
    </source>
</evidence>
<dbReference type="STRING" id="675864.SAMN04489747_0840"/>
<reference evidence="2 3" key="1">
    <citation type="submission" date="2016-10" db="EMBL/GenBank/DDBJ databases">
        <authorList>
            <person name="de Groot N.N."/>
        </authorList>
    </citation>
    <scope>NUCLEOTIDE SEQUENCE [LARGE SCALE GENOMIC DNA]</scope>
    <source>
        <strain evidence="2 3">MON 2.2</strain>
    </source>
</reference>
<dbReference type="GO" id="GO:0120147">
    <property type="term" value="F:formylglycine-generating oxidase activity"/>
    <property type="evidence" value="ECO:0007669"/>
    <property type="project" value="TreeGrafter"/>
</dbReference>
<dbReference type="Gene3D" id="3.90.1580.10">
    <property type="entry name" value="paralog of FGE (formylglycine-generating enzyme)"/>
    <property type="match status" value="1"/>
</dbReference>
<gene>
    <name evidence="2" type="ORF">SAMN04489747_0840</name>
</gene>
<feature type="domain" description="Sulfatase-modifying factor enzyme-like" evidence="1">
    <location>
        <begin position="13"/>
        <end position="294"/>
    </location>
</feature>
<evidence type="ECO:0000313" key="3">
    <source>
        <dbReference type="Proteomes" id="UP000198546"/>
    </source>
</evidence>
<dbReference type="SUPFAM" id="SSF56436">
    <property type="entry name" value="C-type lectin-like"/>
    <property type="match status" value="1"/>
</dbReference>
<dbReference type="InterPro" id="IPR016187">
    <property type="entry name" value="CTDL_fold"/>
</dbReference>
<dbReference type="Pfam" id="PF03781">
    <property type="entry name" value="FGE-sulfatase"/>
    <property type="match status" value="1"/>
</dbReference>
<dbReference type="PANTHER" id="PTHR23150">
    <property type="entry name" value="SULFATASE MODIFYING FACTOR 1, 2"/>
    <property type="match status" value="1"/>
</dbReference>
<sequence length="297" mass="32452">MAGAADPSPRSPLVEVPAGSFWMGSEDPDGFPADGEGPVRQVSTRAFAIAAHAVTNADFAEFVEATAYRTDAERFGWSFVFHLLVHPRARRHVMAERVPGAPWWRAVRGATWFAPGGPGSDVARLADHPVVHVSHADALAYAGWRGARLPTEAEWERAARGGLEGAVYPWGDELTPGGEHRANIWQGRFPEDNTEADGWLGTAPVDAFAPNGWGLYGTSGNVWEWTGDLFSATYHRHDKPATRQDPRGPRYGQARVVRGGSYLCHHSYCNRYRVAARTSVTDDSSLGHTGLRVVVER</sequence>
<organism evidence="2 3">
    <name type="scientific">Auraticoccus monumenti</name>
    <dbReference type="NCBI Taxonomy" id="675864"/>
    <lineage>
        <taxon>Bacteria</taxon>
        <taxon>Bacillati</taxon>
        <taxon>Actinomycetota</taxon>
        <taxon>Actinomycetes</taxon>
        <taxon>Propionibacteriales</taxon>
        <taxon>Propionibacteriaceae</taxon>
        <taxon>Auraticoccus</taxon>
    </lineage>
</organism>
<dbReference type="PANTHER" id="PTHR23150:SF19">
    <property type="entry name" value="FORMYLGLYCINE-GENERATING ENZYME"/>
    <property type="match status" value="1"/>
</dbReference>
<name>A0A1G6UD79_9ACTN</name>
<proteinExistence type="predicted"/>
<keyword evidence="3" id="KW-1185">Reference proteome</keyword>
<dbReference type="InterPro" id="IPR042095">
    <property type="entry name" value="SUMF_sf"/>
</dbReference>
<dbReference type="AlphaFoldDB" id="A0A1G6UD79"/>
<dbReference type="EMBL" id="LT629688">
    <property type="protein sequence ID" value="SDD38525.1"/>
    <property type="molecule type" value="Genomic_DNA"/>
</dbReference>